<organism evidence="1 2">
    <name type="scientific">Neisseria mucosa (strain ATCC 25996 / DSM 4631 / NCTC 10774 / M26)</name>
    <dbReference type="NCBI Taxonomy" id="546266"/>
    <lineage>
        <taxon>Bacteria</taxon>
        <taxon>Pseudomonadati</taxon>
        <taxon>Pseudomonadota</taxon>
        <taxon>Betaproteobacteria</taxon>
        <taxon>Neisseriales</taxon>
        <taxon>Neisseriaceae</taxon>
        <taxon>Neisseria</taxon>
    </lineage>
</organism>
<name>D2ZTR6_NEIM2</name>
<dbReference type="AlphaFoldDB" id="D2ZTR6"/>
<proteinExistence type="predicted"/>
<gene>
    <name evidence="1" type="ORF">NEIMUCOT_04002</name>
</gene>
<dbReference type="Proteomes" id="UP000003344">
    <property type="component" value="Unassembled WGS sequence"/>
</dbReference>
<dbReference type="STRING" id="546266.NEIMUCOT_04002"/>
<accession>D2ZTR6</accession>
<dbReference type="eggNOG" id="ENOG5033A9D">
    <property type="taxonomic scope" value="Bacteria"/>
</dbReference>
<evidence type="ECO:0000313" key="1">
    <source>
        <dbReference type="EMBL" id="EFC89586.1"/>
    </source>
</evidence>
<comment type="caution">
    <text evidence="1">The sequence shown here is derived from an EMBL/GenBank/DDBJ whole genome shotgun (WGS) entry which is preliminary data.</text>
</comment>
<reference evidence="1 2" key="1">
    <citation type="submission" date="2009-10" db="EMBL/GenBank/DDBJ databases">
        <authorList>
            <person name="Weinstock G."/>
            <person name="Sodergren E."/>
            <person name="Clifton S."/>
            <person name="Fulton L."/>
            <person name="Fulton B."/>
            <person name="Courtney L."/>
            <person name="Fronick C."/>
            <person name="Harrison M."/>
            <person name="Strong C."/>
            <person name="Farmer C."/>
            <person name="Delahaunty K."/>
            <person name="Markovic C."/>
            <person name="Hall O."/>
            <person name="Minx P."/>
            <person name="Tomlinson C."/>
            <person name="Mitreva M."/>
            <person name="Nelson J."/>
            <person name="Hou S."/>
            <person name="Wollam A."/>
            <person name="Pepin K.H."/>
            <person name="Johnson M."/>
            <person name="Bhonagiri V."/>
            <person name="Nash W.E."/>
            <person name="Warren W."/>
            <person name="Chinwalla A."/>
            <person name="Mardis E.R."/>
            <person name="Wilson R.K."/>
        </authorList>
    </citation>
    <scope>NUCLEOTIDE SEQUENCE [LARGE SCALE GENOMIC DNA]</scope>
    <source>
        <strain evidence="2">ATCC 25996 / DSM 4631 / NCTC 10774 / M26</strain>
    </source>
</reference>
<protein>
    <submittedName>
        <fullName evidence="1">Uncharacterized protein</fullName>
    </submittedName>
</protein>
<dbReference type="EMBL" id="ACDX02000002">
    <property type="protein sequence ID" value="EFC89586.1"/>
    <property type="molecule type" value="Genomic_DNA"/>
</dbReference>
<sequence length="346" mass="38737">MTATKQNAAEYLTATMPSPDFRGFCFNKALFLKQRSSEMFNTERVQVKVYRWDDAGAPKLTTDAGAFKTILKSCLVTGYGESENRKEGLGWSIEQEAESAAYFRSKSEKSAGAYLLVNGDSSSYYGLVKARFKVLWGLEPHVDYGEMAPESSNVINELYCEGRRDWILIGNNRAFWLIVGGVYERNSENGYKRTPCATALFFGDFHSAAPYDISNMLLMSVRLGGYRLESSFAKSSVFAGSVDDKTPYKGFLRSLFSYSINTNEAVDSISRQLIASPFYTFQNGHLRGMIPGLLGAATAWYSNQNCFEKYQLVNSTDEFLIFTTGYSDADNGIGRNFLINMTAWDM</sequence>
<evidence type="ECO:0000313" key="2">
    <source>
        <dbReference type="Proteomes" id="UP000003344"/>
    </source>
</evidence>